<dbReference type="Proteomes" id="UP000184517">
    <property type="component" value="Unassembled WGS sequence"/>
</dbReference>
<dbReference type="Gene3D" id="1.20.120.580">
    <property type="entry name" value="bsu32300-like"/>
    <property type="match status" value="1"/>
</dbReference>
<name>A0A1M5C7R0_9GAMM</name>
<dbReference type="GO" id="GO:0016787">
    <property type="term" value="F:hydrolase activity"/>
    <property type="evidence" value="ECO:0007669"/>
    <property type="project" value="UniProtKB-KW"/>
</dbReference>
<sequence>MRDVEWETSLYEHQHAMIKRLDAFRKGAKAIEYSKDETMVIEHSFQLLVASMLDLARYVLKHHYKTEISSRKEVLNALIVNKDVTYEQAEQIRSLIILRDKILHNYLDENFADLEEAMTLRRYSLVEVLTKEWITRLSSPS</sequence>
<keyword evidence="2" id="KW-1185">Reference proteome</keyword>
<dbReference type="GO" id="GO:0110001">
    <property type="term" value="C:toxin-antitoxin complex"/>
    <property type="evidence" value="ECO:0007669"/>
    <property type="project" value="InterPro"/>
</dbReference>
<accession>A0A1M5C7R0</accession>
<proteinExistence type="predicted"/>
<reference evidence="2" key="1">
    <citation type="submission" date="2016-11" db="EMBL/GenBank/DDBJ databases">
        <authorList>
            <person name="Varghese N."/>
            <person name="Submissions S."/>
        </authorList>
    </citation>
    <scope>NUCLEOTIDE SEQUENCE [LARGE SCALE GENOMIC DNA]</scope>
    <source>
        <strain evidence="2">DSM 16579</strain>
    </source>
</reference>
<dbReference type="GO" id="GO:0004540">
    <property type="term" value="F:RNA nuclease activity"/>
    <property type="evidence" value="ECO:0007669"/>
    <property type="project" value="InterPro"/>
</dbReference>
<dbReference type="STRING" id="1122206.SAMN02745753_02124"/>
<gene>
    <name evidence="1" type="ORF">SAMN02745753_02124</name>
</gene>
<evidence type="ECO:0000313" key="1">
    <source>
        <dbReference type="EMBL" id="SHF50788.1"/>
    </source>
</evidence>
<evidence type="ECO:0000313" key="2">
    <source>
        <dbReference type="Proteomes" id="UP000184517"/>
    </source>
</evidence>
<dbReference type="AlphaFoldDB" id="A0A1M5C7R0"/>
<evidence type="ECO:0008006" key="3">
    <source>
        <dbReference type="Google" id="ProtNLM"/>
    </source>
</evidence>
<organism evidence="1 2">
    <name type="scientific">Marinomonas polaris DSM 16579</name>
    <dbReference type="NCBI Taxonomy" id="1122206"/>
    <lineage>
        <taxon>Bacteria</taxon>
        <taxon>Pseudomonadati</taxon>
        <taxon>Pseudomonadota</taxon>
        <taxon>Gammaproteobacteria</taxon>
        <taxon>Oceanospirillales</taxon>
        <taxon>Oceanospirillaceae</taxon>
        <taxon>Marinomonas</taxon>
    </lineage>
</organism>
<protein>
    <recommendedName>
        <fullName evidence="3">DUF86 domain-containing protein</fullName>
    </recommendedName>
</protein>
<dbReference type="RefSeq" id="WP_072839670.1">
    <property type="nucleotide sequence ID" value="NZ_FQVF01000008.1"/>
</dbReference>
<dbReference type="InterPro" id="IPR037038">
    <property type="entry name" value="HepT-like_sf"/>
</dbReference>
<dbReference type="EMBL" id="FQVF01000008">
    <property type="protein sequence ID" value="SHF50788.1"/>
    <property type="molecule type" value="Genomic_DNA"/>
</dbReference>
<dbReference type="OrthoDB" id="6104031at2"/>